<keyword evidence="2" id="KW-1185">Reference proteome</keyword>
<sequence>MRALSRKNGTWNLKLLSLQENDFAENDSAGNDSLVGNNLEQSVQHFKNNNVTQQFYGMKRLFSHFYASILFEESSQTIINEMKDVPCCARDH</sequence>
<dbReference type="EMBL" id="BPLR01008858">
    <property type="protein sequence ID" value="GIY27810.1"/>
    <property type="molecule type" value="Genomic_DNA"/>
</dbReference>
<protein>
    <submittedName>
        <fullName evidence="1">Uncharacterized protein</fullName>
    </submittedName>
</protein>
<dbReference type="AlphaFoldDB" id="A0AAV4S1D6"/>
<dbReference type="Proteomes" id="UP001054945">
    <property type="component" value="Unassembled WGS sequence"/>
</dbReference>
<accession>A0AAV4S1D6</accession>
<evidence type="ECO:0000313" key="2">
    <source>
        <dbReference type="Proteomes" id="UP001054945"/>
    </source>
</evidence>
<name>A0AAV4S1D6_CAEEX</name>
<comment type="caution">
    <text evidence="1">The sequence shown here is derived from an EMBL/GenBank/DDBJ whole genome shotgun (WGS) entry which is preliminary data.</text>
</comment>
<organism evidence="1 2">
    <name type="scientific">Caerostris extrusa</name>
    <name type="common">Bark spider</name>
    <name type="synonym">Caerostris bankana</name>
    <dbReference type="NCBI Taxonomy" id="172846"/>
    <lineage>
        <taxon>Eukaryota</taxon>
        <taxon>Metazoa</taxon>
        <taxon>Ecdysozoa</taxon>
        <taxon>Arthropoda</taxon>
        <taxon>Chelicerata</taxon>
        <taxon>Arachnida</taxon>
        <taxon>Araneae</taxon>
        <taxon>Araneomorphae</taxon>
        <taxon>Entelegynae</taxon>
        <taxon>Araneoidea</taxon>
        <taxon>Araneidae</taxon>
        <taxon>Caerostris</taxon>
    </lineage>
</organism>
<gene>
    <name evidence="1" type="ORF">CEXT_582501</name>
</gene>
<evidence type="ECO:0000313" key="1">
    <source>
        <dbReference type="EMBL" id="GIY27810.1"/>
    </source>
</evidence>
<proteinExistence type="predicted"/>
<reference evidence="1 2" key="1">
    <citation type="submission" date="2021-06" db="EMBL/GenBank/DDBJ databases">
        <title>Caerostris extrusa draft genome.</title>
        <authorList>
            <person name="Kono N."/>
            <person name="Arakawa K."/>
        </authorList>
    </citation>
    <scope>NUCLEOTIDE SEQUENCE [LARGE SCALE GENOMIC DNA]</scope>
</reference>